<feature type="transmembrane region" description="Helical" evidence="9">
    <location>
        <begin position="236"/>
        <end position="254"/>
    </location>
</feature>
<evidence type="ECO:0000313" key="10">
    <source>
        <dbReference type="EMBL" id="GGE26229.1"/>
    </source>
</evidence>
<keyword evidence="5 9" id="KW-0812">Transmembrane</keyword>
<evidence type="ECO:0000256" key="9">
    <source>
        <dbReference type="RuleBase" id="RU362122"/>
    </source>
</evidence>
<name>A0A8J2YEE5_9BACL</name>
<comment type="caution">
    <text evidence="9">Lacks conserved residue(s) required for the propagation of feature annotation.</text>
</comment>
<evidence type="ECO:0000256" key="6">
    <source>
        <dbReference type="ARBA" id="ARBA00022970"/>
    </source>
</evidence>
<dbReference type="EMBL" id="BMHQ01000012">
    <property type="protein sequence ID" value="GGE26229.1"/>
    <property type="molecule type" value="Genomic_DNA"/>
</dbReference>
<dbReference type="GO" id="GO:0005886">
    <property type="term" value="C:plasma membrane"/>
    <property type="evidence" value="ECO:0007669"/>
    <property type="project" value="UniProtKB-SubCell"/>
</dbReference>
<feature type="transmembrane region" description="Helical" evidence="9">
    <location>
        <begin position="122"/>
        <end position="141"/>
    </location>
</feature>
<evidence type="ECO:0000256" key="7">
    <source>
        <dbReference type="ARBA" id="ARBA00022989"/>
    </source>
</evidence>
<feature type="transmembrane region" description="Helical" evidence="9">
    <location>
        <begin position="372"/>
        <end position="393"/>
    </location>
</feature>
<evidence type="ECO:0000256" key="4">
    <source>
        <dbReference type="ARBA" id="ARBA00022475"/>
    </source>
</evidence>
<dbReference type="RefSeq" id="WP_188648748.1">
    <property type="nucleotide sequence ID" value="NZ_BMHQ01000012.1"/>
</dbReference>
<dbReference type="PANTHER" id="PTHR30588:SF0">
    <property type="entry name" value="BRANCHED-CHAIN AMINO ACID PERMEASE BRNQ"/>
    <property type="match status" value="1"/>
</dbReference>
<reference evidence="10" key="1">
    <citation type="journal article" date="2014" name="Int. J. Syst. Evol. Microbiol.">
        <title>Complete genome sequence of Corynebacterium casei LMG S-19264T (=DSM 44701T), isolated from a smear-ripened cheese.</title>
        <authorList>
            <consortium name="US DOE Joint Genome Institute (JGI-PGF)"/>
            <person name="Walter F."/>
            <person name="Albersmeier A."/>
            <person name="Kalinowski J."/>
            <person name="Ruckert C."/>
        </authorList>
    </citation>
    <scope>NUCLEOTIDE SEQUENCE</scope>
    <source>
        <strain evidence="10">CGMCC 1.15179</strain>
    </source>
</reference>
<evidence type="ECO:0000256" key="2">
    <source>
        <dbReference type="ARBA" id="ARBA00008540"/>
    </source>
</evidence>
<keyword evidence="8 9" id="KW-0472">Membrane</keyword>
<evidence type="ECO:0000256" key="1">
    <source>
        <dbReference type="ARBA" id="ARBA00004651"/>
    </source>
</evidence>
<accession>A0A8J2YEE5</accession>
<keyword evidence="11" id="KW-1185">Reference proteome</keyword>
<feature type="transmembrane region" description="Helical" evidence="9">
    <location>
        <begin position="413"/>
        <end position="431"/>
    </location>
</feature>
<feature type="transmembrane region" description="Helical" evidence="9">
    <location>
        <begin position="153"/>
        <end position="171"/>
    </location>
</feature>
<evidence type="ECO:0000313" key="11">
    <source>
        <dbReference type="Proteomes" id="UP000625210"/>
    </source>
</evidence>
<dbReference type="InterPro" id="IPR004685">
    <property type="entry name" value="Brnchd-chn_aa_trnsp_Livcs"/>
</dbReference>
<dbReference type="GO" id="GO:0015190">
    <property type="term" value="F:L-leucine transmembrane transporter activity"/>
    <property type="evidence" value="ECO:0007669"/>
    <property type="project" value="TreeGrafter"/>
</dbReference>
<evidence type="ECO:0000256" key="8">
    <source>
        <dbReference type="ARBA" id="ARBA00023136"/>
    </source>
</evidence>
<dbReference type="Pfam" id="PF05525">
    <property type="entry name" value="Branch_AA_trans"/>
    <property type="match status" value="1"/>
</dbReference>
<feature type="transmembrane region" description="Helical" evidence="9">
    <location>
        <begin position="197"/>
        <end position="216"/>
    </location>
</feature>
<dbReference type="AlphaFoldDB" id="A0A8J2YEE5"/>
<comment type="similarity">
    <text evidence="2 9">Belongs to the branched chain amino acid transporter family.</text>
</comment>
<keyword evidence="6 9" id="KW-0029">Amino-acid transport</keyword>
<feature type="transmembrane region" description="Helical" evidence="9">
    <location>
        <begin position="281"/>
        <end position="303"/>
    </location>
</feature>
<proteinExistence type="inferred from homology"/>
<dbReference type="GO" id="GO:0015188">
    <property type="term" value="F:L-isoleucine transmembrane transporter activity"/>
    <property type="evidence" value="ECO:0007669"/>
    <property type="project" value="TreeGrafter"/>
</dbReference>
<feature type="transmembrane region" description="Helical" evidence="9">
    <location>
        <begin position="43"/>
        <end position="67"/>
    </location>
</feature>
<keyword evidence="3 9" id="KW-0813">Transport</keyword>
<feature type="transmembrane region" description="Helical" evidence="9">
    <location>
        <begin position="79"/>
        <end position="102"/>
    </location>
</feature>
<evidence type="ECO:0000256" key="3">
    <source>
        <dbReference type="ARBA" id="ARBA00022448"/>
    </source>
</evidence>
<dbReference type="Gene3D" id="1.20.1740.10">
    <property type="entry name" value="Amino acid/polyamine transporter I"/>
    <property type="match status" value="1"/>
</dbReference>
<feature type="transmembrane region" description="Helical" evidence="9">
    <location>
        <begin position="340"/>
        <end position="360"/>
    </location>
</feature>
<comment type="subcellular location">
    <subcellularLocation>
        <location evidence="1 9">Cell membrane</location>
        <topology evidence="1 9">Multi-pass membrane protein</topology>
    </subcellularLocation>
</comment>
<gene>
    <name evidence="10" type="ORF">GCM10011571_30490</name>
</gene>
<dbReference type="GO" id="GO:0015818">
    <property type="term" value="P:isoleucine transport"/>
    <property type="evidence" value="ECO:0007669"/>
    <property type="project" value="TreeGrafter"/>
</dbReference>
<dbReference type="Proteomes" id="UP000625210">
    <property type="component" value="Unassembled WGS sequence"/>
</dbReference>
<reference evidence="10" key="2">
    <citation type="submission" date="2020-09" db="EMBL/GenBank/DDBJ databases">
        <authorList>
            <person name="Sun Q."/>
            <person name="Zhou Y."/>
        </authorList>
    </citation>
    <scope>NUCLEOTIDE SEQUENCE</scope>
    <source>
        <strain evidence="10">CGMCC 1.15179</strain>
    </source>
</reference>
<comment type="function">
    <text evidence="9">Component of the transport system for branched-chain amino acids.</text>
</comment>
<organism evidence="10 11">
    <name type="scientific">Marinithermofilum abyssi</name>
    <dbReference type="NCBI Taxonomy" id="1571185"/>
    <lineage>
        <taxon>Bacteria</taxon>
        <taxon>Bacillati</taxon>
        <taxon>Bacillota</taxon>
        <taxon>Bacilli</taxon>
        <taxon>Bacillales</taxon>
        <taxon>Thermoactinomycetaceae</taxon>
        <taxon>Marinithermofilum</taxon>
    </lineage>
</organism>
<keyword evidence="7 9" id="KW-1133">Transmembrane helix</keyword>
<dbReference type="GO" id="GO:0015820">
    <property type="term" value="P:L-leucine transport"/>
    <property type="evidence" value="ECO:0007669"/>
    <property type="project" value="TreeGrafter"/>
</dbReference>
<sequence length="447" mass="47008">MNQLSKKETLSVGLMLFALFFGAGNLIFPPALGQAAGTDVWPAILGFILTGVGLPLVGVIAIAVTGGNLQSIAKRVHPVFGAVFTFLIYLIIGPLFGIPRTASVAFEMGVAPFLPKGIDSHGWPLLVGSILFFVVTYWLCLNPSKLVDRIGNVLTPMLLGTIVVMLVQSILHPIGSLGEPTKAYHASPFFKGFMDGYLTMDTLGALVFGIVAVTAIQNKGVKDRKPLAATTIKAGLIAGIGLAFVYLTLGYMGATSQSLGMTDNGGQIMTMMMHHLFGQSGALLLGLAVFLACLTTSVGLVTATSMYFSKRFPSLSYNHLVLALCVAGTAVANMGLTKLIAVSVPVLTAIYPVAIVMILLTFLHSYFNGYRTVYGCALLGTVLISITDGLKGLNIPLGVLGDVYSQIPLYQEGIGWVLPAAIGAVTGYVWGRIGDHFSVAEGQKSAG</sequence>
<comment type="caution">
    <text evidence="10">The sequence shown here is derived from an EMBL/GenBank/DDBJ whole genome shotgun (WGS) entry which is preliminary data.</text>
</comment>
<dbReference type="PANTHER" id="PTHR30588">
    <property type="entry name" value="BRANCHED-CHAIN AMINO ACID TRANSPORT SYSTEM 2 CARRIER PROTEIN"/>
    <property type="match status" value="1"/>
</dbReference>
<evidence type="ECO:0000256" key="5">
    <source>
        <dbReference type="ARBA" id="ARBA00022692"/>
    </source>
</evidence>
<dbReference type="GO" id="GO:0005304">
    <property type="term" value="F:L-valine transmembrane transporter activity"/>
    <property type="evidence" value="ECO:0007669"/>
    <property type="project" value="TreeGrafter"/>
</dbReference>
<dbReference type="NCBIfam" id="TIGR00796">
    <property type="entry name" value="livcs"/>
    <property type="match status" value="1"/>
</dbReference>
<feature type="transmembrane region" description="Helical" evidence="9">
    <location>
        <begin position="315"/>
        <end position="334"/>
    </location>
</feature>
<keyword evidence="4" id="KW-1003">Cell membrane</keyword>
<protein>
    <recommendedName>
        <fullName evidence="9">Branched-chain amino acid transport system carrier protein</fullName>
    </recommendedName>
</protein>